<name>A0ABP7YQL4_9SPHI</name>
<keyword evidence="2 5" id="KW-0812">Transmembrane</keyword>
<evidence type="ECO:0000313" key="7">
    <source>
        <dbReference type="EMBL" id="GAA4139868.1"/>
    </source>
</evidence>
<feature type="transmembrane region" description="Helical" evidence="5">
    <location>
        <begin position="197"/>
        <end position="220"/>
    </location>
</feature>
<reference evidence="8" key="1">
    <citation type="journal article" date="2019" name="Int. J. Syst. Evol. Microbiol.">
        <title>The Global Catalogue of Microorganisms (GCM) 10K type strain sequencing project: providing services to taxonomists for standard genome sequencing and annotation.</title>
        <authorList>
            <consortium name="The Broad Institute Genomics Platform"/>
            <consortium name="The Broad Institute Genome Sequencing Center for Infectious Disease"/>
            <person name="Wu L."/>
            <person name="Ma J."/>
        </authorList>
    </citation>
    <scope>NUCLEOTIDE SEQUENCE [LARGE SCALE GENOMIC DNA]</scope>
    <source>
        <strain evidence="8">JCM 16704</strain>
    </source>
</reference>
<evidence type="ECO:0000259" key="6">
    <source>
        <dbReference type="PROSITE" id="PS50850"/>
    </source>
</evidence>
<feature type="transmembrane region" description="Helical" evidence="5">
    <location>
        <begin position="120"/>
        <end position="148"/>
    </location>
</feature>
<evidence type="ECO:0000256" key="5">
    <source>
        <dbReference type="SAM" id="Phobius"/>
    </source>
</evidence>
<keyword evidence="3 5" id="KW-1133">Transmembrane helix</keyword>
<dbReference type="SUPFAM" id="SSF103473">
    <property type="entry name" value="MFS general substrate transporter"/>
    <property type="match status" value="1"/>
</dbReference>
<comment type="subcellular location">
    <subcellularLocation>
        <location evidence="1">Membrane</location>
        <topology evidence="1">Multi-pass membrane protein</topology>
    </subcellularLocation>
</comment>
<gene>
    <name evidence="7" type="ORF">GCM10022216_18460</name>
</gene>
<organism evidence="7 8">
    <name type="scientific">Sphingobacterium kyonggiense</name>
    <dbReference type="NCBI Taxonomy" id="714075"/>
    <lineage>
        <taxon>Bacteria</taxon>
        <taxon>Pseudomonadati</taxon>
        <taxon>Bacteroidota</taxon>
        <taxon>Sphingobacteriia</taxon>
        <taxon>Sphingobacteriales</taxon>
        <taxon>Sphingobacteriaceae</taxon>
        <taxon>Sphingobacterium</taxon>
    </lineage>
</organism>
<protein>
    <submittedName>
        <fullName evidence="7">MFS transporter</fullName>
    </submittedName>
</protein>
<feature type="transmembrane region" description="Helical" evidence="5">
    <location>
        <begin position="9"/>
        <end position="26"/>
    </location>
</feature>
<dbReference type="Pfam" id="PF07690">
    <property type="entry name" value="MFS_1"/>
    <property type="match status" value="1"/>
</dbReference>
<feature type="transmembrane region" description="Helical" evidence="5">
    <location>
        <begin position="169"/>
        <end position="191"/>
    </location>
</feature>
<sequence>MISDKISKYRWNICALLFFATTINYLDRQVLSLTWKDFIAVEYHWTNEDYGDIAALFSIFYAVSMLFAGRIIDRLGTKVGFMWAIGIWSVGAILHAFSGMVTSGILTGQWLVGFKEAADIISTVANISSVVSVSVTFFIIARLILAIGEAGNFPAAIKVTAEYFPKKDRAFATSIFNSGATIGALVAPLTIPTIAKYYGWEMSFVIIGALGFVWMIFWKFMYDRPENHKRVNAEELKYILQDEETETANPEKVIPIKTEKVTFGSVLKHRPAWAFALGKFLTDGVWWFYLFWMPAYLSSVYGIKSSDFEGQIALFVLYLITLLSIIGGWMPTYFVEKKGMDPYAGRMRAMLIFAFFALVVLFAQPFGHISFWIPVLCIGVAGAAHQAWSANLFSTVGDMFPKRAVATVTGIGGLAGGIGAYLINKISGGLFDFAEKNWTSVDGQKLIQAYPQIANAEQAKSLFQSHHVSNLDEFLKLLEKQGTLVQNGIEKGYMIIFTICAVAYLMAWVVMKLLVPKMKTVNLK</sequence>
<dbReference type="PROSITE" id="PS50850">
    <property type="entry name" value="MFS"/>
    <property type="match status" value="1"/>
</dbReference>
<feature type="transmembrane region" description="Helical" evidence="5">
    <location>
        <begin position="405"/>
        <end position="423"/>
    </location>
</feature>
<feature type="transmembrane region" description="Helical" evidence="5">
    <location>
        <begin position="347"/>
        <end position="366"/>
    </location>
</feature>
<dbReference type="InterPro" id="IPR050382">
    <property type="entry name" value="MFS_Na/Anion_cotransporter"/>
</dbReference>
<feature type="transmembrane region" description="Helical" evidence="5">
    <location>
        <begin position="79"/>
        <end position="100"/>
    </location>
</feature>
<dbReference type="InterPro" id="IPR011701">
    <property type="entry name" value="MFS"/>
</dbReference>
<dbReference type="Gene3D" id="1.20.1250.20">
    <property type="entry name" value="MFS general substrate transporter like domains"/>
    <property type="match status" value="2"/>
</dbReference>
<accession>A0ABP7YQL4</accession>
<evidence type="ECO:0000256" key="2">
    <source>
        <dbReference type="ARBA" id="ARBA00022692"/>
    </source>
</evidence>
<feature type="transmembrane region" description="Helical" evidence="5">
    <location>
        <begin position="53"/>
        <end position="72"/>
    </location>
</feature>
<dbReference type="EMBL" id="BAAAZI010000007">
    <property type="protein sequence ID" value="GAA4139868.1"/>
    <property type="molecule type" value="Genomic_DNA"/>
</dbReference>
<feature type="transmembrane region" description="Helical" evidence="5">
    <location>
        <begin position="312"/>
        <end position="335"/>
    </location>
</feature>
<dbReference type="PANTHER" id="PTHR11662">
    <property type="entry name" value="SOLUTE CARRIER FAMILY 17"/>
    <property type="match status" value="1"/>
</dbReference>
<dbReference type="PANTHER" id="PTHR11662:SF285">
    <property type="entry name" value="HEXURONATE TRANSPORTER"/>
    <property type="match status" value="1"/>
</dbReference>
<dbReference type="InterPro" id="IPR020846">
    <property type="entry name" value="MFS_dom"/>
</dbReference>
<feature type="domain" description="Major facilitator superfamily (MFS) profile" evidence="6">
    <location>
        <begin position="13"/>
        <end position="519"/>
    </location>
</feature>
<keyword evidence="4 5" id="KW-0472">Membrane</keyword>
<dbReference type="InterPro" id="IPR036259">
    <property type="entry name" value="MFS_trans_sf"/>
</dbReference>
<dbReference type="RefSeq" id="WP_344674412.1">
    <property type="nucleotide sequence ID" value="NZ_BAAAZI010000007.1"/>
</dbReference>
<dbReference type="Proteomes" id="UP001500101">
    <property type="component" value="Unassembled WGS sequence"/>
</dbReference>
<evidence type="ECO:0000256" key="4">
    <source>
        <dbReference type="ARBA" id="ARBA00023136"/>
    </source>
</evidence>
<proteinExistence type="predicted"/>
<keyword evidence="8" id="KW-1185">Reference proteome</keyword>
<evidence type="ECO:0000313" key="8">
    <source>
        <dbReference type="Proteomes" id="UP001500101"/>
    </source>
</evidence>
<evidence type="ECO:0000256" key="1">
    <source>
        <dbReference type="ARBA" id="ARBA00004141"/>
    </source>
</evidence>
<evidence type="ECO:0000256" key="3">
    <source>
        <dbReference type="ARBA" id="ARBA00022989"/>
    </source>
</evidence>
<comment type="caution">
    <text evidence="7">The sequence shown here is derived from an EMBL/GenBank/DDBJ whole genome shotgun (WGS) entry which is preliminary data.</text>
</comment>
<dbReference type="CDD" id="cd17319">
    <property type="entry name" value="MFS_ExuT_GudP_like"/>
    <property type="match status" value="1"/>
</dbReference>
<feature type="transmembrane region" description="Helical" evidence="5">
    <location>
        <begin position="372"/>
        <end position="393"/>
    </location>
</feature>
<feature type="transmembrane region" description="Helical" evidence="5">
    <location>
        <begin position="493"/>
        <end position="515"/>
    </location>
</feature>